<feature type="transmembrane region" description="Helical" evidence="9">
    <location>
        <begin position="35"/>
        <end position="53"/>
    </location>
</feature>
<feature type="region of interest" description="Disordered" evidence="8">
    <location>
        <begin position="373"/>
        <end position="399"/>
    </location>
</feature>
<feature type="transmembrane region" description="Helical" evidence="9">
    <location>
        <begin position="83"/>
        <end position="101"/>
    </location>
</feature>
<dbReference type="GO" id="GO:0033619">
    <property type="term" value="P:membrane protein proteolysis"/>
    <property type="evidence" value="ECO:0007669"/>
    <property type="project" value="TreeGrafter"/>
</dbReference>
<dbReference type="Proteomes" id="UP000054937">
    <property type="component" value="Unassembled WGS sequence"/>
</dbReference>
<feature type="transmembrane region" description="Helical" evidence="9">
    <location>
        <begin position="191"/>
        <end position="211"/>
    </location>
</feature>
<keyword evidence="3 9" id="KW-0812">Transmembrane</keyword>
<dbReference type="EMBL" id="LDAU01000059">
    <property type="protein sequence ID" value="KRX08678.1"/>
    <property type="molecule type" value="Genomic_DNA"/>
</dbReference>
<evidence type="ECO:0000313" key="11">
    <source>
        <dbReference type="Proteomes" id="UP000054937"/>
    </source>
</evidence>
<dbReference type="InterPro" id="IPR006639">
    <property type="entry name" value="Preselin/SPP"/>
</dbReference>
<evidence type="ECO:0000256" key="8">
    <source>
        <dbReference type="SAM" id="MobiDB-lite"/>
    </source>
</evidence>
<evidence type="ECO:0000256" key="4">
    <source>
        <dbReference type="ARBA" id="ARBA00022801"/>
    </source>
</evidence>
<evidence type="ECO:0000256" key="1">
    <source>
        <dbReference type="ARBA" id="ARBA00004477"/>
    </source>
</evidence>
<dbReference type="Pfam" id="PF04258">
    <property type="entry name" value="Peptidase_A22B"/>
    <property type="match status" value="1"/>
</dbReference>
<dbReference type="GO" id="GO:0042500">
    <property type="term" value="F:aspartic endopeptidase activity, intramembrane cleaving"/>
    <property type="evidence" value="ECO:0007669"/>
    <property type="project" value="InterPro"/>
</dbReference>
<keyword evidence="7 9" id="KW-0472">Membrane</keyword>
<dbReference type="GO" id="GO:0006465">
    <property type="term" value="P:signal peptide processing"/>
    <property type="evidence" value="ECO:0007669"/>
    <property type="project" value="TreeGrafter"/>
</dbReference>
<protein>
    <recommendedName>
        <fullName evidence="12">Peptidase A22B, signal peptide peptidase</fullName>
    </recommendedName>
</protein>
<evidence type="ECO:0000256" key="9">
    <source>
        <dbReference type="SAM" id="Phobius"/>
    </source>
</evidence>
<comment type="caution">
    <text evidence="10">The sequence shown here is derived from an EMBL/GenBank/DDBJ whole genome shotgun (WGS) entry which is preliminary data.</text>
</comment>
<dbReference type="OMA" id="FLYDIWW"/>
<dbReference type="GO" id="GO:0098554">
    <property type="term" value="C:cytoplasmic side of endoplasmic reticulum membrane"/>
    <property type="evidence" value="ECO:0007669"/>
    <property type="project" value="TreeGrafter"/>
</dbReference>
<keyword evidence="11" id="KW-1185">Reference proteome</keyword>
<feature type="transmembrane region" description="Helical" evidence="9">
    <location>
        <begin position="107"/>
        <end position="126"/>
    </location>
</feature>
<dbReference type="AlphaFoldDB" id="A0A0V0R2E2"/>
<feature type="transmembrane region" description="Helical" evidence="9">
    <location>
        <begin position="167"/>
        <end position="185"/>
    </location>
</feature>
<gene>
    <name evidence="10" type="ORF">PPERSA_07490</name>
</gene>
<comment type="similarity">
    <text evidence="2">Belongs to the peptidase A22B family.</text>
</comment>
<organism evidence="10 11">
    <name type="scientific">Pseudocohnilembus persalinus</name>
    <name type="common">Ciliate</name>
    <dbReference type="NCBI Taxonomy" id="266149"/>
    <lineage>
        <taxon>Eukaryota</taxon>
        <taxon>Sar</taxon>
        <taxon>Alveolata</taxon>
        <taxon>Ciliophora</taxon>
        <taxon>Intramacronucleata</taxon>
        <taxon>Oligohymenophorea</taxon>
        <taxon>Scuticociliatia</taxon>
        <taxon>Philasterida</taxon>
        <taxon>Pseudocohnilembidae</taxon>
        <taxon>Pseudocohnilembus</taxon>
    </lineage>
</organism>
<evidence type="ECO:0008006" key="12">
    <source>
        <dbReference type="Google" id="ProtNLM"/>
    </source>
</evidence>
<dbReference type="PANTHER" id="PTHR12174:SF23">
    <property type="entry name" value="MINOR HISTOCOMPATIBILITY ANTIGEN H13"/>
    <property type="match status" value="1"/>
</dbReference>
<accession>A0A0V0R2E2</accession>
<comment type="subcellular location">
    <subcellularLocation>
        <location evidence="1">Endoplasmic reticulum membrane</location>
        <topology evidence="1">Multi-pass membrane protein</topology>
    </subcellularLocation>
</comment>
<evidence type="ECO:0000256" key="6">
    <source>
        <dbReference type="ARBA" id="ARBA00022989"/>
    </source>
</evidence>
<dbReference type="OrthoDB" id="29661at2759"/>
<dbReference type="PANTHER" id="PTHR12174">
    <property type="entry name" value="SIGNAL PEPTIDE PEPTIDASE"/>
    <property type="match status" value="1"/>
</dbReference>
<feature type="transmembrane region" description="Helical" evidence="9">
    <location>
        <begin position="12"/>
        <end position="29"/>
    </location>
</feature>
<keyword evidence="5" id="KW-0256">Endoplasmic reticulum</keyword>
<name>A0A0V0R2E2_PSEPJ</name>
<dbReference type="FunCoup" id="A0A0V0R2E2">
    <property type="interactions" value="356"/>
</dbReference>
<evidence type="ECO:0000256" key="5">
    <source>
        <dbReference type="ARBA" id="ARBA00022824"/>
    </source>
</evidence>
<evidence type="ECO:0000256" key="7">
    <source>
        <dbReference type="ARBA" id="ARBA00023136"/>
    </source>
</evidence>
<evidence type="ECO:0000256" key="3">
    <source>
        <dbReference type="ARBA" id="ARBA00022692"/>
    </source>
</evidence>
<keyword evidence="4" id="KW-0378">Hydrolase</keyword>
<dbReference type="GO" id="GO:0098553">
    <property type="term" value="C:lumenal side of endoplasmic reticulum membrane"/>
    <property type="evidence" value="ECO:0007669"/>
    <property type="project" value="TreeGrafter"/>
</dbReference>
<feature type="transmembrane region" description="Helical" evidence="9">
    <location>
        <begin position="308"/>
        <end position="330"/>
    </location>
</feature>
<feature type="transmembrane region" description="Helical" evidence="9">
    <location>
        <begin position="218"/>
        <end position="234"/>
    </location>
</feature>
<reference evidence="10 11" key="1">
    <citation type="journal article" date="2015" name="Sci. Rep.">
        <title>Genome of the facultative scuticociliatosis pathogen Pseudocohnilembus persalinus provides insight into its virulence through horizontal gene transfer.</title>
        <authorList>
            <person name="Xiong J."/>
            <person name="Wang G."/>
            <person name="Cheng J."/>
            <person name="Tian M."/>
            <person name="Pan X."/>
            <person name="Warren A."/>
            <person name="Jiang C."/>
            <person name="Yuan D."/>
            <person name="Miao W."/>
        </authorList>
    </citation>
    <scope>NUCLEOTIDE SEQUENCE [LARGE SCALE GENOMIC DNA]</scope>
    <source>
        <strain evidence="10">36N120E</strain>
    </source>
</reference>
<sequence length="399" mass="45262">MSSEPIIIRPMACVWMILTLVGIHIAASAGNFPAFFQLFIQSTLTVYLGCFLCNKVRVKDKKIVRQEKEESQETMSSKDAMQFPLYGSLVLFSLYGAYKLLPSEWLNVIFTIYFSFIGLLCLANFIEMPVSKILGARKTQEYKDLIVIDRKFKLNLVFTVKDIELKLNYFEMICLSVSVFPTIYYGFTKNWICNNIFGIAFSIIGIGNLSLPNFKTGFILLWGLFFYDIFWVYGTDVMVTVAKNFNVPIKLMFPYQWVTDGENPGPKFSMLGLGDIVIPGIFVALCLKYDLDQRLSKVKNVHSISTPIFNWCYGGYVAGIITTYAVLVYFNHAQPALLFLVPGCTIGTLVGALLNGGIKQLFGYTEEVEEKQQKKSVKNDESEELKEKESLLETNKKDD</sequence>
<keyword evidence="6 9" id="KW-1133">Transmembrane helix</keyword>
<proteinExistence type="inferred from homology"/>
<dbReference type="InParanoid" id="A0A0V0R2E2"/>
<feature type="transmembrane region" description="Helical" evidence="9">
    <location>
        <begin position="268"/>
        <end position="287"/>
    </location>
</feature>
<dbReference type="SMART" id="SM00730">
    <property type="entry name" value="PSN"/>
    <property type="match status" value="1"/>
</dbReference>
<dbReference type="InterPro" id="IPR007369">
    <property type="entry name" value="Peptidase_A22B_SPP"/>
</dbReference>
<evidence type="ECO:0000313" key="10">
    <source>
        <dbReference type="EMBL" id="KRX08678.1"/>
    </source>
</evidence>
<feature type="transmembrane region" description="Helical" evidence="9">
    <location>
        <begin position="336"/>
        <end position="354"/>
    </location>
</feature>
<evidence type="ECO:0000256" key="2">
    <source>
        <dbReference type="ARBA" id="ARBA00006859"/>
    </source>
</evidence>